<dbReference type="InterPro" id="IPR025241">
    <property type="entry name" value="DUF4190"/>
</dbReference>
<dbReference type="AlphaFoldDB" id="A0A5E3ZVZ7"/>
<dbReference type="OrthoDB" id="4374883at2"/>
<dbReference type="EMBL" id="LR584267">
    <property type="protein sequence ID" value="VHO00167.1"/>
    <property type="molecule type" value="Genomic_DNA"/>
</dbReference>
<evidence type="ECO:0000259" key="2">
    <source>
        <dbReference type="Pfam" id="PF13828"/>
    </source>
</evidence>
<reference evidence="3 4" key="1">
    <citation type="submission" date="2019-04" db="EMBL/GenBank/DDBJ databases">
        <authorList>
            <person name="Seth-Smith MB H."/>
            <person name="Seth-Smith H."/>
        </authorList>
    </citation>
    <scope>NUCLEOTIDE SEQUENCE [LARGE SCALE GENOMIC DNA]</scope>
    <source>
        <strain evidence="3">USB-603019</strain>
    </source>
</reference>
<feature type="domain" description="DUF4190" evidence="2">
    <location>
        <begin position="42"/>
        <end position="102"/>
    </location>
</feature>
<evidence type="ECO:0000256" key="1">
    <source>
        <dbReference type="SAM" id="Phobius"/>
    </source>
</evidence>
<gene>
    <name evidence="3" type="ORF">LC603019_00531</name>
</gene>
<feature type="transmembrane region" description="Helical" evidence="1">
    <location>
        <begin position="42"/>
        <end position="71"/>
    </location>
</feature>
<evidence type="ECO:0000313" key="4">
    <source>
        <dbReference type="Proteomes" id="UP000324288"/>
    </source>
</evidence>
<dbReference type="Proteomes" id="UP000324288">
    <property type="component" value="Chromosome"/>
</dbReference>
<dbReference type="Pfam" id="PF13828">
    <property type="entry name" value="DUF4190"/>
    <property type="match status" value="1"/>
</dbReference>
<keyword evidence="1" id="KW-0472">Membrane</keyword>
<organism evidence="3 4">
    <name type="scientific">Lawsonella clevelandensis</name>
    <dbReference type="NCBI Taxonomy" id="1528099"/>
    <lineage>
        <taxon>Bacteria</taxon>
        <taxon>Bacillati</taxon>
        <taxon>Actinomycetota</taxon>
        <taxon>Actinomycetes</taxon>
        <taxon>Mycobacteriales</taxon>
        <taxon>Lawsonellaceae</taxon>
        <taxon>Lawsonella</taxon>
    </lineage>
</organism>
<keyword evidence="1" id="KW-1133">Transmembrane helix</keyword>
<evidence type="ECO:0000313" key="3">
    <source>
        <dbReference type="EMBL" id="VHO00167.1"/>
    </source>
</evidence>
<name>A0A5E3ZVZ7_9ACTN</name>
<accession>A0A5E3ZVZ7</accession>
<dbReference type="GeneID" id="84894510"/>
<sequence length="138" mass="14435">MYYNDPYANGNYGNGPYPTYPQGPSLNGGYPYLPGPQTTNSLAIAAFVLAMMQFFTVITVIPAIICGHIALGQIKQYGSSGRGLAIAALVISYVFLGILVLALTLILLGVFGSFAALMDEASGTGGSYAMALMPLLQV</sequence>
<keyword evidence="4" id="KW-1185">Reference proteome</keyword>
<dbReference type="RefSeq" id="WP_053961680.1">
    <property type="nucleotide sequence ID" value="NZ_CAJPTR010000003.1"/>
</dbReference>
<protein>
    <recommendedName>
        <fullName evidence="2">DUF4190 domain-containing protein</fullName>
    </recommendedName>
</protein>
<feature type="transmembrane region" description="Helical" evidence="1">
    <location>
        <begin position="83"/>
        <end position="111"/>
    </location>
</feature>
<keyword evidence="1" id="KW-0812">Transmembrane</keyword>
<proteinExistence type="predicted"/>